<feature type="transmembrane region" description="Helical" evidence="8">
    <location>
        <begin position="188"/>
        <end position="210"/>
    </location>
</feature>
<evidence type="ECO:0000256" key="2">
    <source>
        <dbReference type="ARBA" id="ARBA00022475"/>
    </source>
</evidence>
<proteinExistence type="predicted"/>
<organism evidence="9 10">
    <name type="scientific">Folsomia candida</name>
    <name type="common">Springtail</name>
    <dbReference type="NCBI Taxonomy" id="158441"/>
    <lineage>
        <taxon>Eukaryota</taxon>
        <taxon>Metazoa</taxon>
        <taxon>Ecdysozoa</taxon>
        <taxon>Arthropoda</taxon>
        <taxon>Hexapoda</taxon>
        <taxon>Collembola</taxon>
        <taxon>Entomobryomorpha</taxon>
        <taxon>Isotomoidea</taxon>
        <taxon>Isotomidae</taxon>
        <taxon>Proisotominae</taxon>
        <taxon>Folsomia</taxon>
    </lineage>
</organism>
<keyword evidence="2" id="KW-1003">Cell membrane</keyword>
<dbReference type="OrthoDB" id="8299140at2759"/>
<evidence type="ECO:0000256" key="8">
    <source>
        <dbReference type="SAM" id="Phobius"/>
    </source>
</evidence>
<sequence length="546" mass="62412">MSCHPFRIDDGNYVSIVQSIAPSWESWCVDKPPLHIIDLDKRQAYRKINSVLDKLAQHIFSQSNISITEATVCSAERYLQLDFAEGNNYRTRDVTMIYTDFEGYQFLSCHTEPYITFQFYFTPFQVELWIVLGIMLGTIIVVTTLVHHFWFVKESKPAFAAWLFVLASLFEEGSVVPGRIERMTFFRLCLGIWCLMSVILTNGYNGIMIYELNSPRRQSHPETFGELRCQNEFGQNQPIEEVYNIEGAKRSDVQEAQVKQFDLFYLFVIDINTRVPLNAFPFGSRVDINNTNVDATSKCYKLLSHIHKNLVLQVLPEFLSVLFNLVNSFMSKPVKKNHTKSRKSLFGALDLFNEKHDFYPMGFSYLNETFMTFDIMQGNIERQVVQCGKTVLIGKSSYGWKSRILQSFKSLLEAGILFKAKNEDLDRKLLFNRTAVTEVGISQLENVATLRGAFPTVFIVAGSLIGVMHDFIAKENRRLLQAQPEETMALRDTINHSQFAQTVTTGVLLSIVAVLGLCSLITNLVSTCGRPQYRAIPRTRNHYDAA</sequence>
<feature type="transmembrane region" description="Helical" evidence="8">
    <location>
        <begin position="503"/>
        <end position="525"/>
    </location>
</feature>
<evidence type="ECO:0000256" key="1">
    <source>
        <dbReference type="ARBA" id="ARBA00004651"/>
    </source>
</evidence>
<keyword evidence="3 8" id="KW-0812">Transmembrane</keyword>
<protein>
    <submittedName>
        <fullName evidence="9">Leucine-rich repeat-containing protein 59</fullName>
    </submittedName>
</protein>
<dbReference type="EMBL" id="LNIX01000069">
    <property type="protein sequence ID" value="OXA36890.1"/>
    <property type="molecule type" value="Genomic_DNA"/>
</dbReference>
<evidence type="ECO:0000256" key="4">
    <source>
        <dbReference type="ARBA" id="ARBA00022989"/>
    </source>
</evidence>
<dbReference type="Gene3D" id="1.10.287.70">
    <property type="match status" value="1"/>
</dbReference>
<keyword evidence="6" id="KW-0675">Receptor</keyword>
<feature type="transmembrane region" description="Helical" evidence="8">
    <location>
        <begin position="128"/>
        <end position="151"/>
    </location>
</feature>
<dbReference type="AlphaFoldDB" id="A0A226CVV4"/>
<dbReference type="InterPro" id="IPR052192">
    <property type="entry name" value="Insect_Ionotropic_Sensory_Rcpt"/>
</dbReference>
<name>A0A226CVV4_FOLCA</name>
<evidence type="ECO:0000256" key="6">
    <source>
        <dbReference type="ARBA" id="ARBA00023170"/>
    </source>
</evidence>
<keyword evidence="10" id="KW-1185">Reference proteome</keyword>
<comment type="subcellular location">
    <subcellularLocation>
        <location evidence="1">Cell membrane</location>
        <topology evidence="1">Multi-pass membrane protein</topology>
    </subcellularLocation>
</comment>
<reference evidence="9 10" key="1">
    <citation type="submission" date="2015-12" db="EMBL/GenBank/DDBJ databases">
        <title>The genome of Folsomia candida.</title>
        <authorList>
            <person name="Faddeeva A."/>
            <person name="Derks M.F."/>
            <person name="Anvar Y."/>
            <person name="Smit S."/>
            <person name="Van Straalen N."/>
            <person name="Roelofs D."/>
        </authorList>
    </citation>
    <scope>NUCLEOTIDE SEQUENCE [LARGE SCALE GENOMIC DNA]</scope>
    <source>
        <strain evidence="9 10">VU population</strain>
        <tissue evidence="9">Whole body</tissue>
    </source>
</reference>
<dbReference type="PANTHER" id="PTHR42643">
    <property type="entry name" value="IONOTROPIC RECEPTOR 20A-RELATED"/>
    <property type="match status" value="1"/>
</dbReference>
<gene>
    <name evidence="9" type="ORF">Fcan01_28329</name>
</gene>
<dbReference type="PANTHER" id="PTHR42643:SF24">
    <property type="entry name" value="IONOTROPIC RECEPTOR 60A"/>
    <property type="match status" value="1"/>
</dbReference>
<keyword evidence="7" id="KW-0325">Glycoprotein</keyword>
<keyword evidence="5 8" id="KW-0472">Membrane</keyword>
<evidence type="ECO:0000256" key="3">
    <source>
        <dbReference type="ARBA" id="ARBA00022692"/>
    </source>
</evidence>
<accession>A0A226CVV4</accession>
<evidence type="ECO:0000313" key="9">
    <source>
        <dbReference type="EMBL" id="OXA36890.1"/>
    </source>
</evidence>
<dbReference type="Proteomes" id="UP000198287">
    <property type="component" value="Unassembled WGS sequence"/>
</dbReference>
<comment type="caution">
    <text evidence="9">The sequence shown here is derived from an EMBL/GenBank/DDBJ whole genome shotgun (WGS) entry which is preliminary data.</text>
</comment>
<evidence type="ECO:0000313" key="10">
    <source>
        <dbReference type="Proteomes" id="UP000198287"/>
    </source>
</evidence>
<evidence type="ECO:0000256" key="7">
    <source>
        <dbReference type="ARBA" id="ARBA00023180"/>
    </source>
</evidence>
<keyword evidence="4 8" id="KW-1133">Transmembrane helix</keyword>
<evidence type="ECO:0000256" key="5">
    <source>
        <dbReference type="ARBA" id="ARBA00023136"/>
    </source>
</evidence>
<dbReference type="GO" id="GO:0005886">
    <property type="term" value="C:plasma membrane"/>
    <property type="evidence" value="ECO:0007669"/>
    <property type="project" value="UniProtKB-SubCell"/>
</dbReference>